<sequence length="685" mass="77748">MGLIGRALLTTVACAAYPVVSSAISARKVIEKAQLHSEKSKMKQLSKVGLSNLKSILSSKDMPLEVCLLVFICVLSPNVLCFDEMTEVIQTDNPVLIDTIVKHLHLKLIAYPLRCITMTYGEKSIWRAEMADYPRQFIFQKKAKKLISFMKKHDMHFKSALVDTKPRKIYFYEAAVDFTPYITESINISEELKFDSYIFPPLDPWPASVTFLRLHETCGIRDINTFIKLKEVVLMTKILVHSETVASIAKVLHNQKELKIFKVEYWHMFPNPSDNEPGSDPNGSIQQVKENLVLLNVTFKTYPKIKHEIHCIADIEVDMNSEFDIASYMIRMLNFQEQDPWPEEFSTVIQDNFYSLNNYFTSIQLPHDSSHIERLNWFPNLTKLLISKSMEVKYTPKNIPYMHQNIKHLTITNVQISGLNGNFKGLSSLQTLRIEASKVGSTLFEMLAPTVIEIELYTTDILGTMIVPRNLQSLTLCLSYPHLDCTQRAEHSPGLNLTFLKCGHDGASLNNIVKVIMSAARAVHQIRFEFEYSHPESVSLVRSTPKDYKDDGYECISCEFTENLKTVRSANRFCKLCYFNLNSANHSFRNIIGDVSLMVLNSMVFLDNLEIADSGSGSGSDSDFDDDRKTSKEKKDLPGSRSYPDSFETLLKATNSSSFFAGLGCEIETVESSRPIPALYKRAAL</sequence>
<feature type="chain" id="PRO_5040963412" evidence="2">
    <location>
        <begin position="24"/>
        <end position="685"/>
    </location>
</feature>
<dbReference type="Proteomes" id="UP001165063">
    <property type="component" value="Unassembled WGS sequence"/>
</dbReference>
<organism evidence="3 4">
    <name type="scientific">Ambrosiozyma monospora</name>
    <name type="common">Yeast</name>
    <name type="synonym">Endomycopsis monosporus</name>
    <dbReference type="NCBI Taxonomy" id="43982"/>
    <lineage>
        <taxon>Eukaryota</taxon>
        <taxon>Fungi</taxon>
        <taxon>Dikarya</taxon>
        <taxon>Ascomycota</taxon>
        <taxon>Saccharomycotina</taxon>
        <taxon>Pichiomycetes</taxon>
        <taxon>Pichiales</taxon>
        <taxon>Pichiaceae</taxon>
        <taxon>Ambrosiozyma</taxon>
    </lineage>
</organism>
<reference evidence="3" key="1">
    <citation type="submission" date="2023-04" db="EMBL/GenBank/DDBJ databases">
        <title>Ambrosiozyma monospora NBRC 1965.</title>
        <authorList>
            <person name="Ichikawa N."/>
            <person name="Sato H."/>
            <person name="Tonouchi N."/>
        </authorList>
    </citation>
    <scope>NUCLEOTIDE SEQUENCE</scope>
    <source>
        <strain evidence="3">NBRC 1965</strain>
    </source>
</reference>
<protein>
    <submittedName>
        <fullName evidence="3">Unnamed protein product</fullName>
    </submittedName>
</protein>
<gene>
    <name evidence="3" type="ORF">Amon01_000586900</name>
</gene>
<evidence type="ECO:0000256" key="1">
    <source>
        <dbReference type="SAM" id="MobiDB-lite"/>
    </source>
</evidence>
<keyword evidence="4" id="KW-1185">Reference proteome</keyword>
<comment type="caution">
    <text evidence="3">The sequence shown here is derived from an EMBL/GenBank/DDBJ whole genome shotgun (WGS) entry which is preliminary data.</text>
</comment>
<dbReference type="EMBL" id="BSXU01003427">
    <property type="protein sequence ID" value="GMG40072.1"/>
    <property type="molecule type" value="Genomic_DNA"/>
</dbReference>
<evidence type="ECO:0000313" key="4">
    <source>
        <dbReference type="Proteomes" id="UP001165063"/>
    </source>
</evidence>
<name>A0A9W7DLV1_AMBMO</name>
<keyword evidence="2" id="KW-0732">Signal</keyword>
<dbReference type="AlphaFoldDB" id="A0A9W7DLV1"/>
<feature type="compositionally biased region" description="Basic and acidic residues" evidence="1">
    <location>
        <begin position="626"/>
        <end position="638"/>
    </location>
</feature>
<dbReference type="SUPFAM" id="SSF52047">
    <property type="entry name" value="RNI-like"/>
    <property type="match status" value="1"/>
</dbReference>
<accession>A0A9W7DLV1</accession>
<feature type="signal peptide" evidence="2">
    <location>
        <begin position="1"/>
        <end position="23"/>
    </location>
</feature>
<evidence type="ECO:0000313" key="3">
    <source>
        <dbReference type="EMBL" id="GMG40072.1"/>
    </source>
</evidence>
<feature type="region of interest" description="Disordered" evidence="1">
    <location>
        <begin position="614"/>
        <end position="645"/>
    </location>
</feature>
<evidence type="ECO:0000256" key="2">
    <source>
        <dbReference type="SAM" id="SignalP"/>
    </source>
</evidence>
<proteinExistence type="predicted"/>